<reference evidence="1 2" key="1">
    <citation type="submission" date="2021-01" db="EMBL/GenBank/DDBJ databases">
        <title>Whole genome shotgun sequence of Catellatospora bangladeshensis NBRC 107357.</title>
        <authorList>
            <person name="Komaki H."/>
            <person name="Tamura T."/>
        </authorList>
    </citation>
    <scope>NUCLEOTIDE SEQUENCE [LARGE SCALE GENOMIC DNA]</scope>
    <source>
        <strain evidence="1 2">NBRC 107357</strain>
    </source>
</reference>
<dbReference type="RefSeq" id="WP_203746823.1">
    <property type="nucleotide sequence ID" value="NZ_BONF01000017.1"/>
</dbReference>
<sequence length="87" mass="9978">MRKLWALPFASRQSNDAFPGHQGPSCHTCAAYQSDRHRRAEQSPMLRDLRNRLYKSPHAATYLFEARYSRWACTQGAHGPLQEHGPV</sequence>
<dbReference type="Proteomes" id="UP000601223">
    <property type="component" value="Unassembled WGS sequence"/>
</dbReference>
<comment type="caution">
    <text evidence="1">The sequence shown here is derived from an EMBL/GenBank/DDBJ whole genome shotgun (WGS) entry which is preliminary data.</text>
</comment>
<gene>
    <name evidence="1" type="ORF">Cba03nite_34130</name>
</gene>
<accession>A0A8J3JG67</accession>
<proteinExistence type="predicted"/>
<evidence type="ECO:0000313" key="1">
    <source>
        <dbReference type="EMBL" id="GIF82064.1"/>
    </source>
</evidence>
<dbReference type="EMBL" id="BONF01000017">
    <property type="protein sequence ID" value="GIF82064.1"/>
    <property type="molecule type" value="Genomic_DNA"/>
</dbReference>
<organism evidence="1 2">
    <name type="scientific">Catellatospora bangladeshensis</name>
    <dbReference type="NCBI Taxonomy" id="310355"/>
    <lineage>
        <taxon>Bacteria</taxon>
        <taxon>Bacillati</taxon>
        <taxon>Actinomycetota</taxon>
        <taxon>Actinomycetes</taxon>
        <taxon>Micromonosporales</taxon>
        <taxon>Micromonosporaceae</taxon>
        <taxon>Catellatospora</taxon>
    </lineage>
</organism>
<protein>
    <submittedName>
        <fullName evidence="1">Uncharacterized protein</fullName>
    </submittedName>
</protein>
<dbReference type="AlphaFoldDB" id="A0A8J3JG67"/>
<evidence type="ECO:0000313" key="2">
    <source>
        <dbReference type="Proteomes" id="UP000601223"/>
    </source>
</evidence>
<keyword evidence="2" id="KW-1185">Reference proteome</keyword>
<name>A0A8J3JG67_9ACTN</name>